<evidence type="ECO:0000313" key="2">
    <source>
        <dbReference type="EMBL" id="AJP73243.1"/>
    </source>
</evidence>
<dbReference type="AlphaFoldDB" id="A0A7U4LGF4"/>
<evidence type="ECO:0000256" key="1">
    <source>
        <dbReference type="SAM" id="SignalP"/>
    </source>
</evidence>
<protein>
    <submittedName>
        <fullName evidence="2">Uncharacterized protein</fullName>
    </submittedName>
</protein>
<sequence>MRRFALLLPVLFAGALAACNGTGPGTNFSIDASGEDNATITTDGNGQVAIKAEGFQGSFKIPKVTINAEDFDLNGVKLYPKSTVTDFHIAGGDTGAGGSQGAVKVAFESPASVATVAQWFRDAMIQRGFKVEADGTGLKGTTDEGDRFTLGLAGDGEQKTKGVLEVQG</sequence>
<dbReference type="EMBL" id="CP010836">
    <property type="protein sequence ID" value="AJP73243.1"/>
    <property type="molecule type" value="Genomic_DNA"/>
</dbReference>
<accession>A0A7U4LGF4</accession>
<keyword evidence="1" id="KW-0732">Signal</keyword>
<name>A0A7U4LGF4_9SPHN</name>
<feature type="chain" id="PRO_5031456139" evidence="1">
    <location>
        <begin position="18"/>
        <end position="168"/>
    </location>
</feature>
<keyword evidence="3" id="KW-1185">Reference proteome</keyword>
<reference evidence="2 3" key="1">
    <citation type="journal article" date="2015" name="Int. J. Syst. Evol. Microbiol.">
        <title>Sphingomonas hengshuiensis sp. nov., isolated from lake wetland.</title>
        <authorList>
            <person name="Wei S."/>
            <person name="Wang T."/>
            <person name="Liu H."/>
            <person name="Zhang C."/>
            <person name="Guo J."/>
            <person name="Wang Q."/>
            <person name="Liang K."/>
            <person name="Zhang Z."/>
        </authorList>
    </citation>
    <scope>NUCLEOTIDE SEQUENCE [LARGE SCALE GENOMIC DNA]</scope>
    <source>
        <strain evidence="2 3">WHSC-8</strain>
    </source>
</reference>
<reference evidence="2 3" key="2">
    <citation type="submission" date="2015-02" db="EMBL/GenBank/DDBJ databases">
        <title>The complete genome of Sphingomonas hengshuiensis sp. WHSC-8 isolated from soil of Hengshui Lake.</title>
        <authorList>
            <person name="Wei S."/>
            <person name="Guo J."/>
            <person name="Su C."/>
            <person name="Wu R."/>
            <person name="Zhang Z."/>
            <person name="Liang K."/>
            <person name="Li H."/>
            <person name="Wang T."/>
            <person name="Liu H."/>
            <person name="Zhang C."/>
            <person name="Li Z."/>
            <person name="Wang Q."/>
            <person name="Meng J."/>
        </authorList>
    </citation>
    <scope>NUCLEOTIDE SEQUENCE [LARGE SCALE GENOMIC DNA]</scope>
    <source>
        <strain evidence="2 3">WHSC-8</strain>
    </source>
</reference>
<dbReference type="PROSITE" id="PS51257">
    <property type="entry name" value="PROKAR_LIPOPROTEIN"/>
    <property type="match status" value="1"/>
</dbReference>
<dbReference type="RefSeq" id="WP_044333994.1">
    <property type="nucleotide sequence ID" value="NZ_CP010836.1"/>
</dbReference>
<organism evidence="2 3">
    <name type="scientific">Sphingomonas hengshuiensis</name>
    <dbReference type="NCBI Taxonomy" id="1609977"/>
    <lineage>
        <taxon>Bacteria</taxon>
        <taxon>Pseudomonadati</taxon>
        <taxon>Pseudomonadota</taxon>
        <taxon>Alphaproteobacteria</taxon>
        <taxon>Sphingomonadales</taxon>
        <taxon>Sphingomonadaceae</taxon>
        <taxon>Sphingomonas</taxon>
    </lineage>
</organism>
<dbReference type="Proteomes" id="UP000032300">
    <property type="component" value="Chromosome"/>
</dbReference>
<gene>
    <name evidence="2" type="ORF">TS85_17770</name>
</gene>
<dbReference type="OrthoDB" id="7594790at2"/>
<evidence type="ECO:0000313" key="3">
    <source>
        <dbReference type="Proteomes" id="UP000032300"/>
    </source>
</evidence>
<dbReference type="KEGG" id="sphi:TS85_17770"/>
<proteinExistence type="predicted"/>
<feature type="signal peptide" evidence="1">
    <location>
        <begin position="1"/>
        <end position="17"/>
    </location>
</feature>